<dbReference type="EMBL" id="JAHDVG010000483">
    <property type="protein sequence ID" value="KAH1170763.1"/>
    <property type="molecule type" value="Genomic_DNA"/>
</dbReference>
<organism evidence="2 3">
    <name type="scientific">Mauremys mutica</name>
    <name type="common">yellowpond turtle</name>
    <dbReference type="NCBI Taxonomy" id="74926"/>
    <lineage>
        <taxon>Eukaryota</taxon>
        <taxon>Metazoa</taxon>
        <taxon>Chordata</taxon>
        <taxon>Craniata</taxon>
        <taxon>Vertebrata</taxon>
        <taxon>Euteleostomi</taxon>
        <taxon>Archelosauria</taxon>
        <taxon>Testudinata</taxon>
        <taxon>Testudines</taxon>
        <taxon>Cryptodira</taxon>
        <taxon>Durocryptodira</taxon>
        <taxon>Testudinoidea</taxon>
        <taxon>Geoemydidae</taxon>
        <taxon>Geoemydinae</taxon>
        <taxon>Mauremys</taxon>
    </lineage>
</organism>
<dbReference type="Proteomes" id="UP000827986">
    <property type="component" value="Unassembled WGS sequence"/>
</dbReference>
<feature type="region of interest" description="Disordered" evidence="1">
    <location>
        <begin position="41"/>
        <end position="115"/>
    </location>
</feature>
<reference evidence="2" key="1">
    <citation type="submission" date="2021-09" db="EMBL/GenBank/DDBJ databases">
        <title>The genome of Mauremys mutica provides insights into the evolution of semi-aquatic lifestyle.</title>
        <authorList>
            <person name="Gong S."/>
            <person name="Gao Y."/>
        </authorList>
    </citation>
    <scope>NUCLEOTIDE SEQUENCE</scope>
    <source>
        <strain evidence="2">MM-2020</strain>
        <tissue evidence="2">Muscle</tissue>
    </source>
</reference>
<protein>
    <submittedName>
        <fullName evidence="2">Uncharacterized protein</fullName>
    </submittedName>
</protein>
<keyword evidence="3" id="KW-1185">Reference proteome</keyword>
<evidence type="ECO:0000313" key="2">
    <source>
        <dbReference type="EMBL" id="KAH1170763.1"/>
    </source>
</evidence>
<comment type="caution">
    <text evidence="2">The sequence shown here is derived from an EMBL/GenBank/DDBJ whole genome shotgun (WGS) entry which is preliminary data.</text>
</comment>
<accession>A0A9D3X1C9</accession>
<proteinExistence type="predicted"/>
<name>A0A9D3X1C9_9SAUR</name>
<feature type="compositionally biased region" description="Polar residues" evidence="1">
    <location>
        <begin position="80"/>
        <end position="94"/>
    </location>
</feature>
<dbReference type="AlphaFoldDB" id="A0A9D3X1C9"/>
<evidence type="ECO:0000313" key="3">
    <source>
        <dbReference type="Proteomes" id="UP000827986"/>
    </source>
</evidence>
<gene>
    <name evidence="2" type="ORF">KIL84_006381</name>
</gene>
<sequence>MATLGLFCVQWDRSHLLPTGKKPIPSIPQLGNSREATLRSVRGPWPGILRRDVPSPRAGVSPGPEEQMQHCTDVKYVQLPSRTESGRTHTQAHTHNTESRKFQPTQRQGKRLLQC</sequence>
<evidence type="ECO:0000256" key="1">
    <source>
        <dbReference type="SAM" id="MobiDB-lite"/>
    </source>
</evidence>